<protein>
    <submittedName>
        <fullName evidence="1">Uncharacterized protein</fullName>
    </submittedName>
</protein>
<evidence type="ECO:0000313" key="1">
    <source>
        <dbReference type="EMBL" id="KAH0462396.1"/>
    </source>
</evidence>
<organism evidence="1 2">
    <name type="scientific">Dendrobium chrysotoxum</name>
    <name type="common">Orchid</name>
    <dbReference type="NCBI Taxonomy" id="161865"/>
    <lineage>
        <taxon>Eukaryota</taxon>
        <taxon>Viridiplantae</taxon>
        <taxon>Streptophyta</taxon>
        <taxon>Embryophyta</taxon>
        <taxon>Tracheophyta</taxon>
        <taxon>Spermatophyta</taxon>
        <taxon>Magnoliopsida</taxon>
        <taxon>Liliopsida</taxon>
        <taxon>Asparagales</taxon>
        <taxon>Orchidaceae</taxon>
        <taxon>Epidendroideae</taxon>
        <taxon>Malaxideae</taxon>
        <taxon>Dendrobiinae</taxon>
        <taxon>Dendrobium</taxon>
    </lineage>
</organism>
<dbReference type="AlphaFoldDB" id="A0AAV7H1W3"/>
<sequence length="127" mass="14828">MVCTPISPTTDGGGFHEIGVGKQNIDAVCTLLVSIADEKFYRFLRGLKDELRYPLILLRIKKFSELIKRARMGENDLAISLFRHDMSKKRSRDDITRRKINKKRDVDSEHIRWLIVDYNNRGYDLDS</sequence>
<name>A0AAV7H1W3_DENCH</name>
<comment type="caution">
    <text evidence="1">The sequence shown here is derived from an EMBL/GenBank/DDBJ whole genome shotgun (WGS) entry which is preliminary data.</text>
</comment>
<reference evidence="1 2" key="1">
    <citation type="journal article" date="2021" name="Hortic Res">
        <title>Chromosome-scale assembly of the Dendrobium chrysotoxum genome enhances the understanding of orchid evolution.</title>
        <authorList>
            <person name="Zhang Y."/>
            <person name="Zhang G.Q."/>
            <person name="Zhang D."/>
            <person name="Liu X.D."/>
            <person name="Xu X.Y."/>
            <person name="Sun W.H."/>
            <person name="Yu X."/>
            <person name="Zhu X."/>
            <person name="Wang Z.W."/>
            <person name="Zhao X."/>
            <person name="Zhong W.Y."/>
            <person name="Chen H."/>
            <person name="Yin W.L."/>
            <person name="Huang T."/>
            <person name="Niu S.C."/>
            <person name="Liu Z.J."/>
        </authorList>
    </citation>
    <scope>NUCLEOTIDE SEQUENCE [LARGE SCALE GENOMIC DNA]</scope>
    <source>
        <strain evidence="1">Lindl</strain>
    </source>
</reference>
<gene>
    <name evidence="1" type="ORF">IEQ34_009971</name>
</gene>
<accession>A0AAV7H1W3</accession>
<dbReference type="EMBL" id="JAGFBR010000009">
    <property type="protein sequence ID" value="KAH0462396.1"/>
    <property type="molecule type" value="Genomic_DNA"/>
</dbReference>
<dbReference type="Proteomes" id="UP000775213">
    <property type="component" value="Unassembled WGS sequence"/>
</dbReference>
<keyword evidence="2" id="KW-1185">Reference proteome</keyword>
<proteinExistence type="predicted"/>
<evidence type="ECO:0000313" key="2">
    <source>
        <dbReference type="Proteomes" id="UP000775213"/>
    </source>
</evidence>